<dbReference type="GO" id="GO:0009279">
    <property type="term" value="C:cell outer membrane"/>
    <property type="evidence" value="ECO:0007669"/>
    <property type="project" value="UniProtKB-SubCell"/>
</dbReference>
<dbReference type="InterPro" id="IPR051906">
    <property type="entry name" value="TolC-like"/>
</dbReference>
<reference evidence="9 10" key="1">
    <citation type="submission" date="2018-06" db="EMBL/GenBank/DDBJ databases">
        <authorList>
            <consortium name="Pathogen Informatics"/>
            <person name="Doyle S."/>
        </authorList>
    </citation>
    <scope>NUCLEOTIDE SEQUENCE [LARGE SCALE GENOMIC DNA]</scope>
    <source>
        <strain evidence="9 10">NCTC10571</strain>
    </source>
</reference>
<comment type="subcellular location">
    <subcellularLocation>
        <location evidence="1">Cell outer membrane</location>
    </subcellularLocation>
</comment>
<keyword evidence="6" id="KW-0472">Membrane</keyword>
<dbReference type="EMBL" id="UGPP01000001">
    <property type="protein sequence ID" value="STY70379.1"/>
    <property type="molecule type" value="Genomic_DNA"/>
</dbReference>
<protein>
    <submittedName>
        <fullName evidence="9">Outer membrane protein tolC</fullName>
    </submittedName>
</protein>
<dbReference type="Gene3D" id="1.20.1600.10">
    <property type="entry name" value="Outer membrane efflux proteins (OEP)"/>
    <property type="match status" value="1"/>
</dbReference>
<evidence type="ECO:0000256" key="4">
    <source>
        <dbReference type="ARBA" id="ARBA00022452"/>
    </source>
</evidence>
<feature type="signal peptide" evidence="8">
    <location>
        <begin position="1"/>
        <end position="26"/>
    </location>
</feature>
<dbReference type="AlphaFoldDB" id="A0A378NRU1"/>
<evidence type="ECO:0000256" key="6">
    <source>
        <dbReference type="ARBA" id="ARBA00023136"/>
    </source>
</evidence>
<dbReference type="GO" id="GO:0015562">
    <property type="term" value="F:efflux transmembrane transporter activity"/>
    <property type="evidence" value="ECO:0007669"/>
    <property type="project" value="InterPro"/>
</dbReference>
<evidence type="ECO:0000256" key="5">
    <source>
        <dbReference type="ARBA" id="ARBA00022692"/>
    </source>
</evidence>
<dbReference type="PANTHER" id="PTHR30026:SF20">
    <property type="entry name" value="OUTER MEMBRANE PROTEIN TOLC"/>
    <property type="match status" value="1"/>
</dbReference>
<feature type="chain" id="PRO_5016797366" evidence="8">
    <location>
        <begin position="27"/>
        <end position="427"/>
    </location>
</feature>
<keyword evidence="7" id="KW-0998">Cell outer membrane</keyword>
<evidence type="ECO:0000313" key="10">
    <source>
        <dbReference type="Proteomes" id="UP000255234"/>
    </source>
</evidence>
<sequence length="427" mass="47542">MSLKKMKDICMVLSICMNIGMPACLAADLSIDEAVDMALAKNNDVKIANEEKMAAQANYEATKGANGVSISLGSSLSARDSADTTFERGNSNSISATLPLYTGNKNELNIDSKKLELLKSELNLERTEETIKYNTIKAYFDILEAKQNVNIEQESVNNYESHLTDVRNLYAAGSIPKSDVLRSEVALSNAQQSLIIAQNDYEINLSTFRNIIKIDRNEHINLTDDFVYQIVRMSLPECLDYAMAYRKDRIASQIDVEIAKNNIDVAKAGYLPTVNLSVSTSWDKQALPSGNDHDYQAGVSANWNIFDNNVTKSNVKSAEASYNKAEYELLDTEDTIDLEVRQAYLNMREAERRFNSTAMAVKQAEEDYFIATEKYKVGAGIILDVIDAELALSQARLNYASAQYDYARYKANLEYVIGTPKGETIDG</sequence>
<accession>A0A378NRU1</accession>
<name>A0A378NRU1_9FIRM</name>
<dbReference type="InterPro" id="IPR003423">
    <property type="entry name" value="OMP_efflux"/>
</dbReference>
<dbReference type="GO" id="GO:1990281">
    <property type="term" value="C:efflux pump complex"/>
    <property type="evidence" value="ECO:0007669"/>
    <property type="project" value="TreeGrafter"/>
</dbReference>
<dbReference type="Proteomes" id="UP000255234">
    <property type="component" value="Unassembled WGS sequence"/>
</dbReference>
<dbReference type="SUPFAM" id="SSF56954">
    <property type="entry name" value="Outer membrane efflux proteins (OEP)"/>
    <property type="match status" value="1"/>
</dbReference>
<evidence type="ECO:0000256" key="3">
    <source>
        <dbReference type="ARBA" id="ARBA00022448"/>
    </source>
</evidence>
<keyword evidence="5" id="KW-0812">Transmembrane</keyword>
<comment type="similarity">
    <text evidence="2">Belongs to the outer membrane factor (OMF) (TC 1.B.17) family.</text>
</comment>
<evidence type="ECO:0000256" key="8">
    <source>
        <dbReference type="SAM" id="SignalP"/>
    </source>
</evidence>
<dbReference type="GO" id="GO:0015288">
    <property type="term" value="F:porin activity"/>
    <property type="evidence" value="ECO:0007669"/>
    <property type="project" value="TreeGrafter"/>
</dbReference>
<dbReference type="RefSeq" id="WP_115151024.1">
    <property type="nucleotide sequence ID" value="NZ_UGPP01000001.1"/>
</dbReference>
<keyword evidence="3" id="KW-0813">Transport</keyword>
<organism evidence="9 10">
    <name type="scientific">Megamonas hypermegale</name>
    <dbReference type="NCBI Taxonomy" id="158847"/>
    <lineage>
        <taxon>Bacteria</taxon>
        <taxon>Bacillati</taxon>
        <taxon>Bacillota</taxon>
        <taxon>Negativicutes</taxon>
        <taxon>Selenomonadales</taxon>
        <taxon>Selenomonadaceae</taxon>
        <taxon>Megamonas</taxon>
    </lineage>
</organism>
<proteinExistence type="inferred from homology"/>
<evidence type="ECO:0000256" key="2">
    <source>
        <dbReference type="ARBA" id="ARBA00007613"/>
    </source>
</evidence>
<evidence type="ECO:0000313" key="9">
    <source>
        <dbReference type="EMBL" id="STY70379.1"/>
    </source>
</evidence>
<evidence type="ECO:0000256" key="7">
    <source>
        <dbReference type="ARBA" id="ARBA00023237"/>
    </source>
</evidence>
<evidence type="ECO:0000256" key="1">
    <source>
        <dbReference type="ARBA" id="ARBA00004442"/>
    </source>
</evidence>
<keyword evidence="4" id="KW-1134">Transmembrane beta strand</keyword>
<keyword evidence="8" id="KW-0732">Signal</keyword>
<dbReference type="Pfam" id="PF02321">
    <property type="entry name" value="OEP"/>
    <property type="match status" value="2"/>
</dbReference>
<gene>
    <name evidence="9" type="primary">tolC_1</name>
    <name evidence="9" type="ORF">NCTC10571_00515</name>
</gene>
<dbReference type="PANTHER" id="PTHR30026">
    <property type="entry name" value="OUTER MEMBRANE PROTEIN TOLC"/>
    <property type="match status" value="1"/>
</dbReference>